<feature type="binding site" evidence="2">
    <location>
        <position position="369"/>
    </location>
    <ligand>
        <name>Zn(2+)</name>
        <dbReference type="ChEBI" id="CHEBI:29105"/>
        <note>catalytic</note>
    </ligand>
</feature>
<dbReference type="InterPro" id="IPR001590">
    <property type="entry name" value="Peptidase_M12B"/>
</dbReference>
<keyword evidence="2" id="KW-0862">Zinc</keyword>
<feature type="domain" description="Peptidase M12B" evidence="4">
    <location>
        <begin position="229"/>
        <end position="412"/>
    </location>
</feature>
<feature type="binding site" evidence="2">
    <location>
        <position position="375"/>
    </location>
    <ligand>
        <name>Zn(2+)</name>
        <dbReference type="ChEBI" id="CHEBI:29105"/>
        <note>catalytic</note>
    </ligand>
</feature>
<dbReference type="InterPro" id="IPR002870">
    <property type="entry name" value="Peptidase_M12B_N"/>
</dbReference>
<dbReference type="CDD" id="cd04269">
    <property type="entry name" value="ZnMc_adamalysin_II_like"/>
    <property type="match status" value="1"/>
</dbReference>
<comment type="caution">
    <text evidence="2">Lacks conserved residue(s) required for the propagation of feature annotation.</text>
</comment>
<keyword evidence="3" id="KW-0732">Signal</keyword>
<evidence type="ECO:0000259" key="4">
    <source>
        <dbReference type="PROSITE" id="PS50215"/>
    </source>
</evidence>
<keyword evidence="6" id="KW-1185">Reference proteome</keyword>
<dbReference type="InterPro" id="IPR024079">
    <property type="entry name" value="MetalloPept_cat_dom_sf"/>
</dbReference>
<evidence type="ECO:0000256" key="1">
    <source>
        <dbReference type="ARBA" id="ARBA00023157"/>
    </source>
</evidence>
<gene>
    <name evidence="5" type="ORF">CRENBAI_015500</name>
</gene>
<proteinExistence type="predicted"/>
<dbReference type="EMBL" id="JAHHUM010001762">
    <property type="protein sequence ID" value="KAK5609148.1"/>
    <property type="molecule type" value="Genomic_DNA"/>
</dbReference>
<keyword evidence="2" id="KW-0479">Metal-binding</keyword>
<evidence type="ECO:0000313" key="5">
    <source>
        <dbReference type="EMBL" id="KAK5609148.1"/>
    </source>
</evidence>
<keyword evidence="1" id="KW-1015">Disulfide bond</keyword>
<dbReference type="PANTHER" id="PTHR11905:SF112">
    <property type="entry name" value="DISINTEGRIN AND METALLOPROTEINASE DOMAIN-CONTAINING PROTEIN 12"/>
    <property type="match status" value="1"/>
</dbReference>
<dbReference type="FunFam" id="3.40.390.10:FF:000002">
    <property type="entry name" value="Disintegrin and metalloproteinase domain-containing protein 22"/>
    <property type="match status" value="1"/>
</dbReference>
<dbReference type="Proteomes" id="UP001311232">
    <property type="component" value="Unassembled WGS sequence"/>
</dbReference>
<feature type="chain" id="PRO_5043541481" description="Peptidase M12B domain-containing protein" evidence="3">
    <location>
        <begin position="26"/>
        <end position="434"/>
    </location>
</feature>
<dbReference type="Pfam" id="PF01421">
    <property type="entry name" value="Reprolysin"/>
    <property type="match status" value="1"/>
</dbReference>
<dbReference type="SUPFAM" id="SSF55486">
    <property type="entry name" value="Metalloproteases ('zincins'), catalytic domain"/>
    <property type="match status" value="1"/>
</dbReference>
<dbReference type="AlphaFoldDB" id="A0AAV9RJK7"/>
<dbReference type="InterPro" id="IPR034027">
    <property type="entry name" value="Reprolysin_adamalysin"/>
</dbReference>
<evidence type="ECO:0000313" key="6">
    <source>
        <dbReference type="Proteomes" id="UP001311232"/>
    </source>
</evidence>
<dbReference type="GO" id="GO:0006508">
    <property type="term" value="P:proteolysis"/>
    <property type="evidence" value="ECO:0007669"/>
    <property type="project" value="InterPro"/>
</dbReference>
<comment type="caution">
    <text evidence="5">The sequence shown here is derived from an EMBL/GenBank/DDBJ whole genome shotgun (WGS) entry which is preliminary data.</text>
</comment>
<organism evidence="5 6">
    <name type="scientific">Crenichthys baileyi</name>
    <name type="common">White River springfish</name>
    <dbReference type="NCBI Taxonomy" id="28760"/>
    <lineage>
        <taxon>Eukaryota</taxon>
        <taxon>Metazoa</taxon>
        <taxon>Chordata</taxon>
        <taxon>Craniata</taxon>
        <taxon>Vertebrata</taxon>
        <taxon>Euteleostomi</taxon>
        <taxon>Actinopterygii</taxon>
        <taxon>Neopterygii</taxon>
        <taxon>Teleostei</taxon>
        <taxon>Neoteleostei</taxon>
        <taxon>Acanthomorphata</taxon>
        <taxon>Ovalentaria</taxon>
        <taxon>Atherinomorphae</taxon>
        <taxon>Cyprinodontiformes</taxon>
        <taxon>Goodeidae</taxon>
        <taxon>Crenichthys</taxon>
    </lineage>
</organism>
<feature type="binding site" evidence="2">
    <location>
        <position position="365"/>
    </location>
    <ligand>
        <name>Zn(2+)</name>
        <dbReference type="ChEBI" id="CHEBI:29105"/>
        <note>catalytic</note>
    </ligand>
</feature>
<dbReference type="Pfam" id="PF01562">
    <property type="entry name" value="Pep_M12B_propep"/>
    <property type="match status" value="1"/>
</dbReference>
<name>A0AAV9RJK7_9TELE</name>
<dbReference type="Gene3D" id="3.40.390.10">
    <property type="entry name" value="Collagenase (Catalytic Domain)"/>
    <property type="match status" value="1"/>
</dbReference>
<evidence type="ECO:0000256" key="2">
    <source>
        <dbReference type="PROSITE-ProRule" id="PRU00276"/>
    </source>
</evidence>
<dbReference type="PROSITE" id="PS50215">
    <property type="entry name" value="ADAM_MEPRO"/>
    <property type="match status" value="1"/>
</dbReference>
<dbReference type="PANTHER" id="PTHR11905">
    <property type="entry name" value="ADAM A DISINTEGRIN AND METALLOPROTEASE DOMAIN"/>
    <property type="match status" value="1"/>
</dbReference>
<feature type="signal peptide" evidence="3">
    <location>
        <begin position="1"/>
        <end position="25"/>
    </location>
</feature>
<protein>
    <recommendedName>
        <fullName evidence="4">Peptidase M12B domain-containing protein</fullName>
    </recommendedName>
</protein>
<dbReference type="GO" id="GO:0046872">
    <property type="term" value="F:metal ion binding"/>
    <property type="evidence" value="ECO:0007669"/>
    <property type="project" value="UniProtKB-KW"/>
</dbReference>
<dbReference type="GO" id="GO:0004222">
    <property type="term" value="F:metalloendopeptidase activity"/>
    <property type="evidence" value="ECO:0007669"/>
    <property type="project" value="InterPro"/>
</dbReference>
<reference evidence="5 6" key="1">
    <citation type="submission" date="2021-06" db="EMBL/GenBank/DDBJ databases">
        <authorList>
            <person name="Palmer J.M."/>
        </authorList>
    </citation>
    <scope>NUCLEOTIDE SEQUENCE [LARGE SCALE GENOMIC DNA]</scope>
    <source>
        <strain evidence="5 6">MEX-2019</strain>
        <tissue evidence="5">Muscle</tissue>
    </source>
</reference>
<sequence length="434" mass="48751">MRSWSRRSNFAFLGFALNVWCLSTAVDYVKNEVFSIKEGTTPDKAKQQEDAAKPHRHETTVPLMLKGKERKPLSQLTPGIYPVSLHLVVLAEGEELILLLEKNEGLFASHYTETHYREDGSAVTDTHNFTNNCYYHGEVWEHPNSDITLSACLGLRGFIALENKTFIIEPVSGHVTGAHFIYRVEKLRVTPGACGHGFNLSSVAPETHIKSPFQSFHTRHKRHAQKTTKYVELIIVADNREFQKQGRDLEKVKQRLAEIANYVDKFYRTLNIRVALVGLEVWSDSDKCPITQDPFTTLHEFLDWRKVKLLPQKPHDNAQLISGVYFQGTTIGMAPIMSMCTVEQSGGIVMDHSENPLGAAVTLAHELGHNFGMNHDTPERGCGCRMTVDRGGCIMTPSTGSYTWPDSLSTCDTFLERGIVRASAGNNLMLTLYR</sequence>
<accession>A0AAV9RJK7</accession>
<evidence type="ECO:0000256" key="3">
    <source>
        <dbReference type="SAM" id="SignalP"/>
    </source>
</evidence>
<feature type="active site" evidence="2">
    <location>
        <position position="366"/>
    </location>
</feature>